<feature type="domain" description="RecJ OB" evidence="8">
    <location>
        <begin position="482"/>
        <end position="592"/>
    </location>
</feature>
<evidence type="ECO:0000256" key="4">
    <source>
        <dbReference type="ARBA" id="ARBA00022801"/>
    </source>
</evidence>
<organism evidence="9 10">
    <name type="scientific">Aureimonas ureilytica</name>
    <dbReference type="NCBI Taxonomy" id="401562"/>
    <lineage>
        <taxon>Bacteria</taxon>
        <taxon>Pseudomonadati</taxon>
        <taxon>Pseudomonadota</taxon>
        <taxon>Alphaproteobacteria</taxon>
        <taxon>Hyphomicrobiales</taxon>
        <taxon>Aurantimonadaceae</taxon>
        <taxon>Aureimonas</taxon>
    </lineage>
</organism>
<sequence length="598" mass="64086">MTAERRTFLQVEQSASRRRWVHALNLRDEAAASRIAQLHAIPEMVARVLAARRVGPDEAARFLEPTIRDLMPDPSSLTDMDKAAARLADAIARREKVAIFGDYDVDGAASSALLARYLQHFGLDPIVRIPDRLTEGYGPNPNAMRDLMDGGARLIVTVDCGTGSFEALEAVAARRVDLIVLDHHQTGGLLPPAHAIVNPNRHDDLSQQGHLCAAGVVFVTLAAVSRELRRRGYDPSSLPPLMDDLDLVALATVCDVVPLQGFNRALVVRGLATMRHLRKPGIKALAEIARLSGPIDTFHLGFLLGPRINAGGRIGEAHLGTRLLVTSDDLEARALAEQLNLLNAERQAMERVMLDEAEAEIRTEIGTGEGPSVLIAARANWHPGIVGLLAARLKERFSRPAFAISFDATGRGTGSGRSIPGFDLGRFVRRAVETGILVKGGGHAMAAGLTIERARLGDFRALAEEQASKVVPDLMASDVIEIDAAMSASALSSETYSLVEKAGPYGAGHAAPIFALPRHRLIQASYVGTGGHIRMTLKAADGAQASAIAFRVEGTPLGEALMASRDRAIHVAGTLSMDRYGGREKVTMRVVDMAIPSE</sequence>
<dbReference type="Gene3D" id="3.90.1640.30">
    <property type="match status" value="1"/>
</dbReference>
<dbReference type="InterPro" id="IPR003156">
    <property type="entry name" value="DHHA1_dom"/>
</dbReference>
<feature type="domain" description="DDH" evidence="6">
    <location>
        <begin position="96"/>
        <end position="229"/>
    </location>
</feature>
<dbReference type="NCBIfam" id="TIGR00644">
    <property type="entry name" value="recJ"/>
    <property type="match status" value="1"/>
</dbReference>
<dbReference type="Pfam" id="PF17768">
    <property type="entry name" value="RecJ_OB"/>
    <property type="match status" value="1"/>
</dbReference>
<dbReference type="GO" id="GO:0006310">
    <property type="term" value="P:DNA recombination"/>
    <property type="evidence" value="ECO:0007669"/>
    <property type="project" value="InterPro"/>
</dbReference>
<dbReference type="InterPro" id="IPR001667">
    <property type="entry name" value="DDH_dom"/>
</dbReference>
<dbReference type="OrthoDB" id="9809852at2"/>
<dbReference type="InterPro" id="IPR051673">
    <property type="entry name" value="SSDNA_exonuclease_RecJ"/>
</dbReference>
<proteinExistence type="inferred from homology"/>
<evidence type="ECO:0000259" key="6">
    <source>
        <dbReference type="Pfam" id="PF01368"/>
    </source>
</evidence>
<dbReference type="AlphaFoldDB" id="A0A175R6L8"/>
<dbReference type="InterPro" id="IPR004610">
    <property type="entry name" value="RecJ"/>
</dbReference>
<dbReference type="PATRIC" id="fig|401562.3.peg.2209"/>
<dbReference type="RefSeq" id="WP_058635368.1">
    <property type="nucleotide sequence ID" value="NZ_LDPZ01000024.1"/>
</dbReference>
<evidence type="ECO:0000256" key="1">
    <source>
        <dbReference type="ARBA" id="ARBA00005915"/>
    </source>
</evidence>
<dbReference type="Gene3D" id="3.10.310.30">
    <property type="match status" value="1"/>
</dbReference>
<dbReference type="STRING" id="401562.NS365_20310"/>
<dbReference type="Pfam" id="PF02272">
    <property type="entry name" value="DHHA1"/>
    <property type="match status" value="1"/>
</dbReference>
<dbReference type="InterPro" id="IPR038763">
    <property type="entry name" value="DHH_sf"/>
</dbReference>
<comment type="caution">
    <text evidence="9">The sequence shown here is derived from an EMBL/GenBank/DDBJ whole genome shotgun (WGS) entry which is preliminary data.</text>
</comment>
<dbReference type="InterPro" id="IPR041122">
    <property type="entry name" value="RecJ_OB"/>
</dbReference>
<evidence type="ECO:0000256" key="5">
    <source>
        <dbReference type="ARBA" id="ARBA00022839"/>
    </source>
</evidence>
<accession>A0A175R6L8</accession>
<evidence type="ECO:0000313" key="9">
    <source>
        <dbReference type="EMBL" id="KTQ95134.1"/>
    </source>
</evidence>
<keyword evidence="3" id="KW-0540">Nuclease</keyword>
<comment type="similarity">
    <text evidence="1">Belongs to the RecJ family.</text>
</comment>
<evidence type="ECO:0000259" key="8">
    <source>
        <dbReference type="Pfam" id="PF17768"/>
    </source>
</evidence>
<dbReference type="GO" id="GO:0006281">
    <property type="term" value="P:DNA repair"/>
    <property type="evidence" value="ECO:0007669"/>
    <property type="project" value="InterPro"/>
</dbReference>
<dbReference type="PANTHER" id="PTHR30255">
    <property type="entry name" value="SINGLE-STRANDED-DNA-SPECIFIC EXONUCLEASE RECJ"/>
    <property type="match status" value="1"/>
</dbReference>
<feature type="domain" description="DHHA1" evidence="7">
    <location>
        <begin position="371"/>
        <end position="468"/>
    </location>
</feature>
<dbReference type="GO" id="GO:0003676">
    <property type="term" value="F:nucleic acid binding"/>
    <property type="evidence" value="ECO:0007669"/>
    <property type="project" value="InterPro"/>
</dbReference>
<keyword evidence="4" id="KW-0378">Hydrolase</keyword>
<dbReference type="EMBL" id="LDPZ01000024">
    <property type="protein sequence ID" value="KTQ95134.1"/>
    <property type="molecule type" value="Genomic_DNA"/>
</dbReference>
<reference evidence="9 10" key="1">
    <citation type="journal article" date="2016" name="Front. Microbiol.">
        <title>Genomic Resource of Rice Seed Associated Bacteria.</title>
        <authorList>
            <person name="Midha S."/>
            <person name="Bansal K."/>
            <person name="Sharma S."/>
            <person name="Kumar N."/>
            <person name="Patil P.P."/>
            <person name="Chaudhry V."/>
            <person name="Patil P.B."/>
        </authorList>
    </citation>
    <scope>NUCLEOTIDE SEQUENCE [LARGE SCALE GENOMIC DNA]</scope>
    <source>
        <strain evidence="9 10">NS226</strain>
    </source>
</reference>
<evidence type="ECO:0000259" key="7">
    <source>
        <dbReference type="Pfam" id="PF02272"/>
    </source>
</evidence>
<evidence type="ECO:0000256" key="2">
    <source>
        <dbReference type="ARBA" id="ARBA00019841"/>
    </source>
</evidence>
<gene>
    <name evidence="9" type="ORF">NS226_13185</name>
</gene>
<dbReference type="PANTHER" id="PTHR30255:SF2">
    <property type="entry name" value="SINGLE-STRANDED-DNA-SPECIFIC EXONUCLEASE RECJ"/>
    <property type="match status" value="1"/>
</dbReference>
<protein>
    <recommendedName>
        <fullName evidence="2">Single-stranded-DNA-specific exonuclease RecJ</fullName>
    </recommendedName>
</protein>
<dbReference type="GO" id="GO:0008409">
    <property type="term" value="F:5'-3' exonuclease activity"/>
    <property type="evidence" value="ECO:0007669"/>
    <property type="project" value="InterPro"/>
</dbReference>
<dbReference type="SUPFAM" id="SSF64182">
    <property type="entry name" value="DHH phosphoesterases"/>
    <property type="match status" value="1"/>
</dbReference>
<evidence type="ECO:0000256" key="3">
    <source>
        <dbReference type="ARBA" id="ARBA00022722"/>
    </source>
</evidence>
<dbReference type="Proteomes" id="UP000078272">
    <property type="component" value="Unassembled WGS sequence"/>
</dbReference>
<keyword evidence="5 9" id="KW-0269">Exonuclease</keyword>
<evidence type="ECO:0000313" key="10">
    <source>
        <dbReference type="Proteomes" id="UP000078272"/>
    </source>
</evidence>
<dbReference type="Pfam" id="PF01368">
    <property type="entry name" value="DHH"/>
    <property type="match status" value="1"/>
</dbReference>
<name>A0A175R6L8_9HYPH</name>